<name>A0A1I7LDV4_9BURK</name>
<evidence type="ECO:0000256" key="1">
    <source>
        <dbReference type="SAM" id="SignalP"/>
    </source>
</evidence>
<organism evidence="2 3">
    <name type="scientific">Pseudoduganella namucuonensis</name>
    <dbReference type="NCBI Taxonomy" id="1035707"/>
    <lineage>
        <taxon>Bacteria</taxon>
        <taxon>Pseudomonadati</taxon>
        <taxon>Pseudomonadota</taxon>
        <taxon>Betaproteobacteria</taxon>
        <taxon>Burkholderiales</taxon>
        <taxon>Oxalobacteraceae</taxon>
        <taxon>Telluria group</taxon>
        <taxon>Pseudoduganella</taxon>
    </lineage>
</organism>
<dbReference type="InterPro" id="IPR010727">
    <property type="entry name" value="DUF1302"/>
</dbReference>
<evidence type="ECO:0000313" key="2">
    <source>
        <dbReference type="EMBL" id="SFV07863.1"/>
    </source>
</evidence>
<feature type="chain" id="PRO_5011613704" description="DUF1302 family protein" evidence="1">
    <location>
        <begin position="28"/>
        <end position="548"/>
    </location>
</feature>
<dbReference type="RefSeq" id="WP_093558133.1">
    <property type="nucleotide sequence ID" value="NZ_FPBO01000027.1"/>
</dbReference>
<evidence type="ECO:0000313" key="3">
    <source>
        <dbReference type="Proteomes" id="UP000199391"/>
    </source>
</evidence>
<accession>A0A1I7LDV4</accession>
<dbReference type="STRING" id="1035707.SAMN05216552_102760"/>
<feature type="signal peptide" evidence="1">
    <location>
        <begin position="1"/>
        <end position="27"/>
    </location>
</feature>
<keyword evidence="1" id="KW-0732">Signal</keyword>
<sequence length="548" mass="59450">MKKFTPQRRTALSAALLALAATQDVLAAELVNNDSYTIRWDNTLKYSVGQRVTGPAAAILANPNTNDGDYSFARGDLVTNRADILSEFDYILKDKANTGVSVSAAAWYDRVYNRSHRPIPLGQVNSWSVPNDQFTSYVRDVNGRRVELLNAFVHSGFDIGEHNLSFRLGRHTLLWGESLLLASNGIAAGMGPVDAMKALSLPGATTKEIFMPVNQLSAAFSLTPQWDIAAYHQFEYRETRVPGPGSYFSTGDLVFQGGERINAVQGLPFGNIYIERGADIKAPDSKGQWGIAAKYRDADAGRDFGFYYLRYSDKTPQVYTQITAAPGGLSGFIAGGATIGNYFFLYPQKIELAGASFATLLGDANVSGEISVRHNLPLMSVNLNVAPGAIAVNGTGNFLHAVGDTLHAQVSWIKSFGPSGLWDAADFVGEIGGHRLMKVTRNEAFIDPTRVRKAFGTGMTFEPKWYQPLPGMDLTMPVNVSWNFSGPSVVDPAFAGGAAHGGSVSLGLKFTYEGKWRGGVNYTRYTARDGASPYLDRDYVAANVSYSF</sequence>
<dbReference type="EMBL" id="FPBO01000027">
    <property type="protein sequence ID" value="SFV07863.1"/>
    <property type="molecule type" value="Genomic_DNA"/>
</dbReference>
<gene>
    <name evidence="2" type="ORF">SAMN05216552_102760</name>
</gene>
<dbReference type="Proteomes" id="UP000199391">
    <property type="component" value="Unassembled WGS sequence"/>
</dbReference>
<evidence type="ECO:0008006" key="4">
    <source>
        <dbReference type="Google" id="ProtNLM"/>
    </source>
</evidence>
<dbReference type="Pfam" id="PF06980">
    <property type="entry name" value="DUF1302"/>
    <property type="match status" value="1"/>
</dbReference>
<protein>
    <recommendedName>
        <fullName evidence="4">DUF1302 family protein</fullName>
    </recommendedName>
</protein>
<reference evidence="3" key="1">
    <citation type="submission" date="2016-10" db="EMBL/GenBank/DDBJ databases">
        <authorList>
            <person name="Varghese N."/>
            <person name="Submissions S."/>
        </authorList>
    </citation>
    <scope>NUCLEOTIDE SEQUENCE [LARGE SCALE GENOMIC DNA]</scope>
    <source>
        <strain evidence="3">CGMCC 1.11014</strain>
    </source>
</reference>
<keyword evidence="3" id="KW-1185">Reference proteome</keyword>
<dbReference type="AlphaFoldDB" id="A0A1I7LDV4"/>
<proteinExistence type="predicted"/>
<dbReference type="OrthoDB" id="8932625at2"/>